<comment type="caution">
    <text evidence="3">Lacks conserved residue(s) required for the propagation of feature annotation.</text>
</comment>
<feature type="disulfide bond" evidence="3">
    <location>
        <begin position="14"/>
        <end position="37"/>
    </location>
</feature>
<keyword evidence="6" id="KW-1185">Reference proteome</keyword>
<dbReference type="Proteomes" id="UP000694396">
    <property type="component" value="Unplaced"/>
</dbReference>
<dbReference type="GO" id="GO:0005102">
    <property type="term" value="F:signaling receptor binding"/>
    <property type="evidence" value="ECO:0007669"/>
    <property type="project" value="TreeGrafter"/>
</dbReference>
<dbReference type="CDD" id="cd00108">
    <property type="entry name" value="KR"/>
    <property type="match status" value="1"/>
</dbReference>
<dbReference type="SUPFAM" id="SSF57440">
    <property type="entry name" value="Kringle-like"/>
    <property type="match status" value="3"/>
</dbReference>
<dbReference type="Gene3D" id="2.40.20.10">
    <property type="entry name" value="Plasminogen Kringle 4"/>
    <property type="match status" value="3"/>
</dbReference>
<dbReference type="AlphaFoldDB" id="A0A8C3R541"/>
<feature type="domain" description="Kringle" evidence="4">
    <location>
        <begin position="45"/>
        <end position="121"/>
    </location>
</feature>
<dbReference type="PROSITE" id="PS00021">
    <property type="entry name" value="KRINGLE_1"/>
    <property type="match status" value="2"/>
</dbReference>
<feature type="domain" description="Kringle" evidence="4">
    <location>
        <begin position="131"/>
        <end position="182"/>
    </location>
</feature>
<evidence type="ECO:0000313" key="5">
    <source>
        <dbReference type="Ensembl" id="ENSCRFP00000015772.1"/>
    </source>
</evidence>
<feature type="domain" description="Kringle" evidence="4">
    <location>
        <begin position="1"/>
        <end position="42"/>
    </location>
</feature>
<dbReference type="GO" id="GO:0006508">
    <property type="term" value="P:proteolysis"/>
    <property type="evidence" value="ECO:0007669"/>
    <property type="project" value="TreeGrafter"/>
</dbReference>
<reference evidence="5" key="2">
    <citation type="submission" date="2025-09" db="UniProtKB">
        <authorList>
            <consortium name="Ensembl"/>
        </authorList>
    </citation>
    <scope>IDENTIFICATION</scope>
</reference>
<evidence type="ECO:0000259" key="4">
    <source>
        <dbReference type="PROSITE" id="PS50070"/>
    </source>
</evidence>
<dbReference type="GO" id="GO:0004175">
    <property type="term" value="F:endopeptidase activity"/>
    <property type="evidence" value="ECO:0007669"/>
    <property type="project" value="TreeGrafter"/>
</dbReference>
<dbReference type="GO" id="GO:0005615">
    <property type="term" value="C:extracellular space"/>
    <property type="evidence" value="ECO:0007669"/>
    <property type="project" value="TreeGrafter"/>
</dbReference>
<keyword evidence="1 3" id="KW-0420">Kringle</keyword>
<protein>
    <recommendedName>
        <fullName evidence="4">Kringle domain-containing protein</fullName>
    </recommendedName>
</protein>
<dbReference type="InterPro" id="IPR038178">
    <property type="entry name" value="Kringle_sf"/>
</dbReference>
<dbReference type="SMART" id="SM00130">
    <property type="entry name" value="KR"/>
    <property type="match status" value="3"/>
</dbReference>
<accession>A0A8C3R541</accession>
<reference evidence="5" key="1">
    <citation type="submission" date="2025-08" db="UniProtKB">
        <authorList>
            <consortium name="Ensembl"/>
        </authorList>
    </citation>
    <scope>IDENTIFICATION</scope>
</reference>
<evidence type="ECO:0000313" key="6">
    <source>
        <dbReference type="Proteomes" id="UP000694396"/>
    </source>
</evidence>
<proteinExistence type="predicted"/>
<sequence length="203" mass="23627">MCSYPEKDLRMNYCRNPDGELRPWCFTTNPNKRWEYCNIPRCNSQCLSGKGEDYRGRIAVTESGNVCQHWNTQSPHQHVFLFPVLRGLQENYCRNPDGEKKPWCYTTNSSIRWEYCIIPPCVPVQAPLTEECYRDKGQSYRGTTSVTASGKQCQAWSSMFPHRHIKTPDMFPDAYVYLTSSCSLWQELLLVVLSLHSCDLKNY</sequence>
<evidence type="ECO:0000256" key="2">
    <source>
        <dbReference type="ARBA" id="ARBA00023157"/>
    </source>
</evidence>
<dbReference type="InterPro" id="IPR000001">
    <property type="entry name" value="Kringle"/>
</dbReference>
<keyword evidence="2 3" id="KW-1015">Disulfide bond</keyword>
<dbReference type="InterPro" id="IPR018056">
    <property type="entry name" value="Kringle_CS"/>
</dbReference>
<dbReference type="InterPro" id="IPR013806">
    <property type="entry name" value="Kringle-like"/>
</dbReference>
<dbReference type="PANTHER" id="PTHR24261:SF13">
    <property type="entry name" value="PLASMINOGEN"/>
    <property type="match status" value="1"/>
</dbReference>
<dbReference type="Ensembl" id="ENSCRFT00000016328.1">
    <property type="protein sequence ID" value="ENSCRFP00000015772.1"/>
    <property type="gene ID" value="ENSCRFG00000012126.1"/>
</dbReference>
<dbReference type="PROSITE" id="PS50070">
    <property type="entry name" value="KRINGLE_2"/>
    <property type="match status" value="3"/>
</dbReference>
<name>A0A8C3R541_9PASS</name>
<evidence type="ECO:0000256" key="3">
    <source>
        <dbReference type="PROSITE-ProRule" id="PRU00121"/>
    </source>
</evidence>
<dbReference type="InterPro" id="IPR050759">
    <property type="entry name" value="Serine_protease_kringle"/>
</dbReference>
<dbReference type="PRINTS" id="PR00018">
    <property type="entry name" value="KRINGLE"/>
</dbReference>
<evidence type="ECO:0000256" key="1">
    <source>
        <dbReference type="ARBA" id="ARBA00022572"/>
    </source>
</evidence>
<dbReference type="PANTHER" id="PTHR24261">
    <property type="entry name" value="PLASMINOGEN-RELATED"/>
    <property type="match status" value="1"/>
</dbReference>
<feature type="disulfide bond" evidence="3">
    <location>
        <begin position="93"/>
        <end position="116"/>
    </location>
</feature>
<dbReference type="Pfam" id="PF00051">
    <property type="entry name" value="Kringle"/>
    <property type="match status" value="3"/>
</dbReference>
<organism evidence="5 6">
    <name type="scientific">Cyanoderma ruficeps</name>
    <name type="common">rufous-capped babbler</name>
    <dbReference type="NCBI Taxonomy" id="181631"/>
    <lineage>
        <taxon>Eukaryota</taxon>
        <taxon>Metazoa</taxon>
        <taxon>Chordata</taxon>
        <taxon>Craniata</taxon>
        <taxon>Vertebrata</taxon>
        <taxon>Euteleostomi</taxon>
        <taxon>Archelosauria</taxon>
        <taxon>Archosauria</taxon>
        <taxon>Dinosauria</taxon>
        <taxon>Saurischia</taxon>
        <taxon>Theropoda</taxon>
        <taxon>Coelurosauria</taxon>
        <taxon>Aves</taxon>
        <taxon>Neognathae</taxon>
        <taxon>Neoaves</taxon>
        <taxon>Telluraves</taxon>
        <taxon>Australaves</taxon>
        <taxon>Passeriformes</taxon>
        <taxon>Sylvioidea</taxon>
        <taxon>Timaliidae</taxon>
        <taxon>Cyanoderma</taxon>
    </lineage>
</organism>